<gene>
    <name evidence="9" type="ORF">J2S19_004199</name>
</gene>
<accession>A0ABT9ZKU2</accession>
<protein>
    <submittedName>
        <fullName evidence="9">4'-phosphopantetheinyl transferase</fullName>
        <ecNumber evidence="9">2.7.8.-</ecNumber>
    </submittedName>
</protein>
<dbReference type="Gene3D" id="3.90.470.20">
    <property type="entry name" value="4'-phosphopantetheinyl transferase domain"/>
    <property type="match status" value="2"/>
</dbReference>
<comment type="caution">
    <text evidence="9">The sequence shown here is derived from an EMBL/GenBank/DDBJ whole genome shotgun (WGS) entry which is preliminary data.</text>
</comment>
<organism evidence="9 10">
    <name type="scientific">Metabacillus malikii</name>
    <dbReference type="NCBI Taxonomy" id="1504265"/>
    <lineage>
        <taxon>Bacteria</taxon>
        <taxon>Bacillati</taxon>
        <taxon>Bacillota</taxon>
        <taxon>Bacilli</taxon>
        <taxon>Bacillales</taxon>
        <taxon>Bacillaceae</taxon>
        <taxon>Metabacillus</taxon>
    </lineage>
</organism>
<dbReference type="InterPro" id="IPR037143">
    <property type="entry name" value="4-PPantetheinyl_Trfase_dom_sf"/>
</dbReference>
<dbReference type="PANTHER" id="PTHR12215:SF10">
    <property type="entry name" value="L-AMINOADIPATE-SEMIALDEHYDE DEHYDROGENASE-PHOSPHOPANTETHEINYL TRANSFERASE"/>
    <property type="match status" value="1"/>
</dbReference>
<dbReference type="InterPro" id="IPR004568">
    <property type="entry name" value="Ppantetheine-prot_Trfase_dom"/>
</dbReference>
<evidence type="ECO:0000313" key="10">
    <source>
        <dbReference type="Proteomes" id="UP001234495"/>
    </source>
</evidence>
<keyword evidence="6" id="KW-0045">Antibiotic biosynthesis</keyword>
<dbReference type="NCBIfam" id="TIGR00556">
    <property type="entry name" value="pantethn_trn"/>
    <property type="match status" value="1"/>
</dbReference>
<sequence>MSQIIAIKVPQEMKEDYYKHLLSLVSIGKREKLSRFRHKRDAYRSLLGDCLVRHYLWDHFSISNDHICFILNQYGKPGIDLDVPFYFNISHSGDWVVCLFATQDVGVDIEKRDKVDLDVAKRFFSLIEYEDLMALQEPIRTKYFFDLWTLKESYIKCIGTGLQTPLHSFSVRIQESAISFTMKESLLRTNVTFKLYDFDSKYSLAACATSKLPESVDVITLEKLFSKVMENGIKNNMKS</sequence>
<dbReference type="Pfam" id="PF01648">
    <property type="entry name" value="ACPS"/>
    <property type="match status" value="1"/>
</dbReference>
<dbReference type="EMBL" id="JAUSUD010000026">
    <property type="protein sequence ID" value="MDQ0232877.1"/>
    <property type="molecule type" value="Genomic_DNA"/>
</dbReference>
<keyword evidence="5" id="KW-0460">Magnesium</keyword>
<comment type="cofactor">
    <cofactor evidence="1">
        <name>Mg(2+)</name>
        <dbReference type="ChEBI" id="CHEBI:18420"/>
    </cofactor>
</comment>
<dbReference type="RefSeq" id="WP_307345427.1">
    <property type="nucleotide sequence ID" value="NZ_JAUSUD010000026.1"/>
</dbReference>
<dbReference type="InterPro" id="IPR050559">
    <property type="entry name" value="P-Pant_transferase_sf"/>
</dbReference>
<evidence type="ECO:0000259" key="7">
    <source>
        <dbReference type="Pfam" id="PF01648"/>
    </source>
</evidence>
<dbReference type="InterPro" id="IPR008278">
    <property type="entry name" value="4-PPantetheinyl_Trfase_dom"/>
</dbReference>
<evidence type="ECO:0000256" key="5">
    <source>
        <dbReference type="ARBA" id="ARBA00022842"/>
    </source>
</evidence>
<evidence type="ECO:0000259" key="8">
    <source>
        <dbReference type="Pfam" id="PF22624"/>
    </source>
</evidence>
<reference evidence="9 10" key="1">
    <citation type="submission" date="2023-07" db="EMBL/GenBank/DDBJ databases">
        <title>Genomic Encyclopedia of Type Strains, Phase IV (KMG-IV): sequencing the most valuable type-strain genomes for metagenomic binning, comparative biology and taxonomic classification.</title>
        <authorList>
            <person name="Goeker M."/>
        </authorList>
    </citation>
    <scope>NUCLEOTIDE SEQUENCE [LARGE SCALE GENOMIC DNA]</scope>
    <source>
        <strain evidence="9 10">DSM 29005</strain>
    </source>
</reference>
<keyword evidence="3 9" id="KW-0808">Transferase</keyword>
<evidence type="ECO:0000256" key="2">
    <source>
        <dbReference type="ARBA" id="ARBA00010990"/>
    </source>
</evidence>
<name>A0ABT9ZKU2_9BACI</name>
<dbReference type="GO" id="GO:0016740">
    <property type="term" value="F:transferase activity"/>
    <property type="evidence" value="ECO:0007669"/>
    <property type="project" value="UniProtKB-KW"/>
</dbReference>
<evidence type="ECO:0000256" key="3">
    <source>
        <dbReference type="ARBA" id="ARBA00022679"/>
    </source>
</evidence>
<dbReference type="Pfam" id="PF22624">
    <property type="entry name" value="AASDHPPT_N"/>
    <property type="match status" value="1"/>
</dbReference>
<dbReference type="EC" id="2.7.8.-" evidence="9"/>
<evidence type="ECO:0000256" key="4">
    <source>
        <dbReference type="ARBA" id="ARBA00022723"/>
    </source>
</evidence>
<keyword evidence="4" id="KW-0479">Metal-binding</keyword>
<evidence type="ECO:0000256" key="1">
    <source>
        <dbReference type="ARBA" id="ARBA00001946"/>
    </source>
</evidence>
<feature type="domain" description="4'-phosphopantetheinyl transferase N-terminal" evidence="8">
    <location>
        <begin position="16"/>
        <end position="98"/>
    </location>
</feature>
<feature type="domain" description="4'-phosphopantetheinyl transferase" evidence="7">
    <location>
        <begin position="105"/>
        <end position="205"/>
    </location>
</feature>
<keyword evidence="10" id="KW-1185">Reference proteome</keyword>
<dbReference type="PANTHER" id="PTHR12215">
    <property type="entry name" value="PHOSPHOPANTETHEINE TRANSFERASE"/>
    <property type="match status" value="1"/>
</dbReference>
<proteinExistence type="inferred from homology"/>
<dbReference type="Proteomes" id="UP001234495">
    <property type="component" value="Unassembled WGS sequence"/>
</dbReference>
<dbReference type="SUPFAM" id="SSF56214">
    <property type="entry name" value="4'-phosphopantetheinyl transferase"/>
    <property type="match status" value="2"/>
</dbReference>
<evidence type="ECO:0000256" key="6">
    <source>
        <dbReference type="ARBA" id="ARBA00023194"/>
    </source>
</evidence>
<dbReference type="InterPro" id="IPR055066">
    <property type="entry name" value="AASDHPPT_N"/>
</dbReference>
<evidence type="ECO:0000313" key="9">
    <source>
        <dbReference type="EMBL" id="MDQ0232877.1"/>
    </source>
</evidence>
<comment type="similarity">
    <text evidence="2">Belongs to the P-Pant transferase superfamily. Gsp/Sfp/HetI/AcpT family.</text>
</comment>